<keyword evidence="1" id="KW-0472">Membrane</keyword>
<evidence type="ECO:0000256" key="1">
    <source>
        <dbReference type="SAM" id="Phobius"/>
    </source>
</evidence>
<comment type="caution">
    <text evidence="2">The sequence shown here is derived from an EMBL/GenBank/DDBJ whole genome shotgun (WGS) entry which is preliminary data.</text>
</comment>
<evidence type="ECO:0000313" key="2">
    <source>
        <dbReference type="EMBL" id="PWW47772.1"/>
    </source>
</evidence>
<accession>A0A317RHY4</accession>
<sequence>MIWHLVGVLVMGLCLGGLAFFVRKATRNRLAKWWIPASAAAGMLGYLAYYDYDWYDFKRSQLPEGTVVVHEERGRSLLKPWSYLHPAVNAFVALDGKHSTRLQDGQRLVEYFEYRFHKDPLERLETQAYVLNCETQERVAFDAKDGRPTGPVEGISTESAIFRSACR</sequence>
<dbReference type="Proteomes" id="UP000246483">
    <property type="component" value="Unassembled WGS sequence"/>
</dbReference>
<keyword evidence="1" id="KW-1133">Transmembrane helix</keyword>
<dbReference type="AlphaFoldDB" id="A0A317RHY4"/>
<proteinExistence type="predicted"/>
<gene>
    <name evidence="2" type="ORF">DFR36_102148</name>
</gene>
<dbReference type="RefSeq" id="WP_019374946.1">
    <property type="nucleotide sequence ID" value="NZ_ALEE01000680.1"/>
</dbReference>
<reference evidence="2 3" key="1">
    <citation type="submission" date="2018-05" db="EMBL/GenBank/DDBJ databases">
        <title>Genomic Encyclopedia of Type Strains, Phase IV (KMG-IV): sequencing the most valuable type-strain genomes for metagenomic binning, comparative biology and taxonomic classification.</title>
        <authorList>
            <person name="Goeker M."/>
        </authorList>
    </citation>
    <scope>NUCLEOTIDE SEQUENCE [LARGE SCALE GENOMIC DNA]</scope>
    <source>
        <strain evidence="2 3">DSM 26006</strain>
    </source>
</reference>
<evidence type="ECO:0000313" key="3">
    <source>
        <dbReference type="Proteomes" id="UP000246483"/>
    </source>
</evidence>
<name>A0A317RHY4_9BURK</name>
<protein>
    <submittedName>
        <fullName evidence="2">Uncharacterized protein</fullName>
    </submittedName>
</protein>
<keyword evidence="1" id="KW-0812">Transmembrane</keyword>
<dbReference type="OrthoDB" id="8601734at2"/>
<keyword evidence="3" id="KW-1185">Reference proteome</keyword>
<organism evidence="2 3">
    <name type="scientific">Melaminivora alkalimesophila</name>
    <dbReference type="NCBI Taxonomy" id="1165852"/>
    <lineage>
        <taxon>Bacteria</taxon>
        <taxon>Pseudomonadati</taxon>
        <taxon>Pseudomonadota</taxon>
        <taxon>Betaproteobacteria</taxon>
        <taxon>Burkholderiales</taxon>
        <taxon>Comamonadaceae</taxon>
        <taxon>Melaminivora</taxon>
    </lineage>
</organism>
<feature type="transmembrane region" description="Helical" evidence="1">
    <location>
        <begin position="31"/>
        <end position="50"/>
    </location>
</feature>
<dbReference type="EMBL" id="QGUB01000002">
    <property type="protein sequence ID" value="PWW47772.1"/>
    <property type="molecule type" value="Genomic_DNA"/>
</dbReference>